<reference evidence="2 3" key="1">
    <citation type="journal article" date="2016" name="Sci. Rep.">
        <title>The Dendrobium catenatum Lindl. genome sequence provides insights into polysaccharide synthase, floral development and adaptive evolution.</title>
        <authorList>
            <person name="Zhang G.Q."/>
            <person name="Xu Q."/>
            <person name="Bian C."/>
            <person name="Tsai W.C."/>
            <person name="Yeh C.M."/>
            <person name="Liu K.W."/>
            <person name="Yoshida K."/>
            <person name="Zhang L.S."/>
            <person name="Chang S.B."/>
            <person name="Chen F."/>
            <person name="Shi Y."/>
            <person name="Su Y.Y."/>
            <person name="Zhang Y.Q."/>
            <person name="Chen L.J."/>
            <person name="Yin Y."/>
            <person name="Lin M."/>
            <person name="Huang H."/>
            <person name="Deng H."/>
            <person name="Wang Z.W."/>
            <person name="Zhu S.L."/>
            <person name="Zhao X."/>
            <person name="Deng C."/>
            <person name="Niu S.C."/>
            <person name="Huang J."/>
            <person name="Wang M."/>
            <person name="Liu G.H."/>
            <person name="Yang H.J."/>
            <person name="Xiao X.J."/>
            <person name="Hsiao Y.Y."/>
            <person name="Wu W.L."/>
            <person name="Chen Y.Y."/>
            <person name="Mitsuda N."/>
            <person name="Ohme-Takagi M."/>
            <person name="Luo Y.B."/>
            <person name="Van de Peer Y."/>
            <person name="Liu Z.J."/>
        </authorList>
    </citation>
    <scope>NUCLEOTIDE SEQUENCE [LARGE SCALE GENOMIC DNA]</scope>
    <source>
        <tissue evidence="2">The whole plant</tissue>
    </source>
</reference>
<reference evidence="2 3" key="2">
    <citation type="journal article" date="2017" name="Nature">
        <title>The Apostasia genome and the evolution of orchids.</title>
        <authorList>
            <person name="Zhang G.Q."/>
            <person name="Liu K.W."/>
            <person name="Li Z."/>
            <person name="Lohaus R."/>
            <person name="Hsiao Y.Y."/>
            <person name="Niu S.C."/>
            <person name="Wang J.Y."/>
            <person name="Lin Y.C."/>
            <person name="Xu Q."/>
            <person name="Chen L.J."/>
            <person name="Yoshida K."/>
            <person name="Fujiwara S."/>
            <person name="Wang Z.W."/>
            <person name="Zhang Y.Q."/>
            <person name="Mitsuda N."/>
            <person name="Wang M."/>
            <person name="Liu G.H."/>
            <person name="Pecoraro L."/>
            <person name="Huang H.X."/>
            <person name="Xiao X.J."/>
            <person name="Lin M."/>
            <person name="Wu X.Y."/>
            <person name="Wu W.L."/>
            <person name="Chen Y.Y."/>
            <person name="Chang S.B."/>
            <person name="Sakamoto S."/>
            <person name="Ohme-Takagi M."/>
            <person name="Yagi M."/>
            <person name="Zeng S.J."/>
            <person name="Shen C.Y."/>
            <person name="Yeh C.M."/>
            <person name="Luo Y.B."/>
            <person name="Tsai W.C."/>
            <person name="Van de Peer Y."/>
            <person name="Liu Z.J."/>
        </authorList>
    </citation>
    <scope>NUCLEOTIDE SEQUENCE [LARGE SCALE GENOMIC DNA]</scope>
    <source>
        <tissue evidence="2">The whole plant</tissue>
    </source>
</reference>
<dbReference type="Pfam" id="PF14111">
    <property type="entry name" value="DUF4283"/>
    <property type="match status" value="1"/>
</dbReference>
<dbReference type="EMBL" id="KZ502877">
    <property type="protein sequence ID" value="PKU71541.1"/>
    <property type="molecule type" value="Genomic_DNA"/>
</dbReference>
<dbReference type="Proteomes" id="UP000233837">
    <property type="component" value="Unassembled WGS sequence"/>
</dbReference>
<keyword evidence="3" id="KW-1185">Reference proteome</keyword>
<dbReference type="AlphaFoldDB" id="A0A2I0W7C0"/>
<name>A0A2I0W7C0_9ASPA</name>
<evidence type="ECO:0000313" key="2">
    <source>
        <dbReference type="EMBL" id="PKU71541.1"/>
    </source>
</evidence>
<sequence length="281" mass="31461">MAASQPPNLWGAVAGSEPIKNKGFFNLEAGDGSPSRSRSFKGVLSSGASLGDVLPNLSQTVFNGVPAILLTDDEVLKLASPFHFTLVGKFGLNRPNLDSIRNFFTNLKLSGFFFIGLLDSRHVAIQLSNNLDYSIIFARRSYFIFNCQMRILKWTPFFDIKEESPIVPIWISFPNLRLHFFNQKVLHALGSIFGRPLQTDKATASRTRPSVARILVEVDITKKHSKEIWVGSKAYGYMQKIEFEKVPDFCSHCKIHGHAPSDCFKLLPELKKTPAQMDGKL</sequence>
<proteinExistence type="predicted"/>
<dbReference type="PANTHER" id="PTHR31286">
    <property type="entry name" value="GLYCINE-RICH CELL WALL STRUCTURAL PROTEIN 1.8-LIKE"/>
    <property type="match status" value="1"/>
</dbReference>
<dbReference type="InterPro" id="IPR025558">
    <property type="entry name" value="DUF4283"/>
</dbReference>
<dbReference type="InterPro" id="IPR040256">
    <property type="entry name" value="At4g02000-like"/>
</dbReference>
<protein>
    <recommendedName>
        <fullName evidence="1">DUF4283 domain-containing protein</fullName>
    </recommendedName>
</protein>
<evidence type="ECO:0000259" key="1">
    <source>
        <dbReference type="Pfam" id="PF14111"/>
    </source>
</evidence>
<organism evidence="2 3">
    <name type="scientific">Dendrobium catenatum</name>
    <dbReference type="NCBI Taxonomy" id="906689"/>
    <lineage>
        <taxon>Eukaryota</taxon>
        <taxon>Viridiplantae</taxon>
        <taxon>Streptophyta</taxon>
        <taxon>Embryophyta</taxon>
        <taxon>Tracheophyta</taxon>
        <taxon>Spermatophyta</taxon>
        <taxon>Magnoliopsida</taxon>
        <taxon>Liliopsida</taxon>
        <taxon>Asparagales</taxon>
        <taxon>Orchidaceae</taxon>
        <taxon>Epidendroideae</taxon>
        <taxon>Malaxideae</taxon>
        <taxon>Dendrobiinae</taxon>
        <taxon>Dendrobium</taxon>
    </lineage>
</organism>
<gene>
    <name evidence="2" type="ORF">MA16_Dca004383</name>
</gene>
<dbReference type="PANTHER" id="PTHR31286:SF179">
    <property type="entry name" value="RNASE H TYPE-1 DOMAIN-CONTAINING PROTEIN"/>
    <property type="match status" value="1"/>
</dbReference>
<feature type="domain" description="DUF4283" evidence="1">
    <location>
        <begin position="84"/>
        <end position="161"/>
    </location>
</feature>
<accession>A0A2I0W7C0</accession>
<evidence type="ECO:0000313" key="3">
    <source>
        <dbReference type="Proteomes" id="UP000233837"/>
    </source>
</evidence>
<dbReference type="STRING" id="906689.A0A2I0W7C0"/>